<reference evidence="2" key="1">
    <citation type="journal article" date="2017" name="Science">
        <title>Giant viruses with an expanded complement of translation system components.</title>
        <authorList>
            <person name="Schulz F."/>
            <person name="Yutin N."/>
            <person name="Ivanova N.N."/>
            <person name="Ortega D.R."/>
            <person name="Lee T.K."/>
            <person name="Vierheilig J."/>
            <person name="Daims H."/>
            <person name="Horn M."/>
            <person name="Wagner M."/>
            <person name="Jensen G.J."/>
            <person name="Kyrpides N.C."/>
            <person name="Koonin E.V."/>
            <person name="Woyke T."/>
        </authorList>
    </citation>
    <scope>NUCLEOTIDE SEQUENCE</scope>
    <source>
        <strain evidence="2">KNV1</strain>
    </source>
</reference>
<evidence type="ECO:0000313" key="2">
    <source>
        <dbReference type="EMBL" id="ARF12578.1"/>
    </source>
</evidence>
<dbReference type="SUPFAM" id="SSF82771">
    <property type="entry name" value="GIY-YIG endonuclease"/>
    <property type="match status" value="1"/>
</dbReference>
<dbReference type="InterPro" id="IPR000305">
    <property type="entry name" value="GIY-YIG_endonuc"/>
</dbReference>
<evidence type="ECO:0000259" key="1">
    <source>
        <dbReference type="PROSITE" id="PS50164"/>
    </source>
</evidence>
<dbReference type="InterPro" id="IPR035901">
    <property type="entry name" value="GIY-YIG_endonuc_sf"/>
</dbReference>
<dbReference type="EMBL" id="KY684115">
    <property type="protein sequence ID" value="ARF12578.1"/>
    <property type="molecule type" value="Genomic_DNA"/>
</dbReference>
<dbReference type="PANTHER" id="PTHR34477:SF1">
    <property type="entry name" value="UPF0213 PROTEIN YHBQ"/>
    <property type="match status" value="1"/>
</dbReference>
<dbReference type="Pfam" id="PF01541">
    <property type="entry name" value="GIY-YIG"/>
    <property type="match status" value="1"/>
</dbReference>
<feature type="domain" description="GIY-YIG" evidence="1">
    <location>
        <begin position="5"/>
        <end position="80"/>
    </location>
</feature>
<dbReference type="PANTHER" id="PTHR34477">
    <property type="entry name" value="UPF0213 PROTEIN YHBQ"/>
    <property type="match status" value="1"/>
</dbReference>
<sequence>MSTKKKHYVYSLNLANGKKYVGMTANIDRRMNQHFSGNGAKWTQKHEPVSINRISEYKNKSEARQVETEVYYKMKNYHGGGKVRGAGYTKSY</sequence>
<organism evidence="2">
    <name type="scientific">Klosneuvirus KNV1</name>
    <dbReference type="NCBI Taxonomy" id="1977640"/>
    <lineage>
        <taxon>Viruses</taxon>
        <taxon>Varidnaviria</taxon>
        <taxon>Bamfordvirae</taxon>
        <taxon>Nucleocytoviricota</taxon>
        <taxon>Megaviricetes</taxon>
        <taxon>Imitervirales</taxon>
        <taxon>Mimiviridae</taxon>
        <taxon>Klosneuvirinae</taxon>
        <taxon>Klosneuvirus</taxon>
    </lineage>
</organism>
<protein>
    <recommendedName>
        <fullName evidence="1">GIY-YIG domain-containing protein</fullName>
    </recommendedName>
</protein>
<dbReference type="PROSITE" id="PS50164">
    <property type="entry name" value="GIY_YIG"/>
    <property type="match status" value="1"/>
</dbReference>
<proteinExistence type="predicted"/>
<accession>A0A1V0SLS6</accession>
<gene>
    <name evidence="2" type="ORF">Klosneuvirus_8_2</name>
</gene>
<dbReference type="InterPro" id="IPR050190">
    <property type="entry name" value="UPF0213_domain"/>
</dbReference>
<name>A0A1V0SLS6_9VIRU</name>
<dbReference type="Gene3D" id="3.40.1440.10">
    <property type="entry name" value="GIY-YIG endonuclease"/>
    <property type="match status" value="1"/>
</dbReference>